<keyword evidence="8" id="KW-0833">Ubl conjugation pathway</keyword>
<feature type="region of interest" description="Disordered" evidence="12">
    <location>
        <begin position="443"/>
        <end position="463"/>
    </location>
</feature>
<protein>
    <recommendedName>
        <fullName evidence="3">RBR-type E3 ubiquitin transferase</fullName>
        <ecNumber evidence="3">2.3.2.31</ecNumber>
    </recommendedName>
</protein>
<dbReference type="InterPro" id="IPR001841">
    <property type="entry name" value="Znf_RING"/>
</dbReference>
<comment type="similarity">
    <text evidence="10">Belongs to the RBR family. RNF14 subfamily.</text>
</comment>
<dbReference type="PROSITE" id="PS50908">
    <property type="entry name" value="RWD"/>
    <property type="match status" value="1"/>
</dbReference>
<dbReference type="OMA" id="HFRIQVE"/>
<dbReference type="SMART" id="SM00591">
    <property type="entry name" value="RWD"/>
    <property type="match status" value="1"/>
</dbReference>
<dbReference type="GO" id="GO:0008270">
    <property type="term" value="F:zinc ion binding"/>
    <property type="evidence" value="ECO:0007669"/>
    <property type="project" value="UniProtKB-KW"/>
</dbReference>
<dbReference type="GO" id="GO:0061630">
    <property type="term" value="F:ubiquitin protein ligase activity"/>
    <property type="evidence" value="ECO:0007669"/>
    <property type="project" value="UniProtKB-EC"/>
</dbReference>
<dbReference type="PROSITE" id="PS00518">
    <property type="entry name" value="ZF_RING_1"/>
    <property type="match status" value="1"/>
</dbReference>
<evidence type="ECO:0000256" key="2">
    <source>
        <dbReference type="ARBA" id="ARBA00004906"/>
    </source>
</evidence>
<dbReference type="InterPro" id="IPR017907">
    <property type="entry name" value="Znf_RING_CS"/>
</dbReference>
<feature type="domain" description="RING-type" evidence="13">
    <location>
        <begin position="180"/>
        <end position="226"/>
    </location>
</feature>
<keyword evidence="6" id="KW-0677">Repeat</keyword>
<dbReference type="Pfam" id="PF22191">
    <property type="entry name" value="IBR_1"/>
    <property type="match status" value="1"/>
</dbReference>
<dbReference type="GO" id="GO:0016567">
    <property type="term" value="P:protein ubiquitination"/>
    <property type="evidence" value="ECO:0007669"/>
    <property type="project" value="InterPro"/>
</dbReference>
<evidence type="ECO:0000256" key="1">
    <source>
        <dbReference type="ARBA" id="ARBA00001798"/>
    </source>
</evidence>
<proteinExistence type="inferred from homology"/>
<evidence type="ECO:0000256" key="12">
    <source>
        <dbReference type="SAM" id="MobiDB-lite"/>
    </source>
</evidence>
<feature type="compositionally biased region" description="Basic and acidic residues" evidence="12">
    <location>
        <begin position="450"/>
        <end position="463"/>
    </location>
</feature>
<dbReference type="SUPFAM" id="SSF54495">
    <property type="entry name" value="UBC-like"/>
    <property type="match status" value="1"/>
</dbReference>
<dbReference type="CDD" id="cd20354">
    <property type="entry name" value="Rcat_RBR_RNF14"/>
    <property type="match status" value="1"/>
</dbReference>
<evidence type="ECO:0000259" key="14">
    <source>
        <dbReference type="PROSITE" id="PS50908"/>
    </source>
</evidence>
<evidence type="ECO:0000313" key="16">
    <source>
        <dbReference type="Proteomes" id="UP000025227"/>
    </source>
</evidence>
<name>A0A7I4Y599_HAECO</name>
<evidence type="ECO:0000256" key="4">
    <source>
        <dbReference type="ARBA" id="ARBA00022679"/>
    </source>
</evidence>
<evidence type="ECO:0000256" key="5">
    <source>
        <dbReference type="ARBA" id="ARBA00022723"/>
    </source>
</evidence>
<dbReference type="SMART" id="SM00184">
    <property type="entry name" value="RING"/>
    <property type="match status" value="2"/>
</dbReference>
<accession>A0A7I4Y599</accession>
<dbReference type="InterPro" id="IPR002867">
    <property type="entry name" value="IBR_dom"/>
</dbReference>
<dbReference type="CDD" id="cd23820">
    <property type="entry name" value="RWD_RNF14"/>
    <property type="match status" value="1"/>
</dbReference>
<evidence type="ECO:0000313" key="17">
    <source>
        <dbReference type="WBParaSite" id="HCON_00046230-00001"/>
    </source>
</evidence>
<keyword evidence="5" id="KW-0479">Metal-binding</keyword>
<sequence length="463" mass="52395">MSGDTREDQLNELEALRSVYEESRVVVEEGDCIKGRISIELEPLSKPLTVFATCEKGPYSVSLTTLPPANLLFRLPRDYPAVLPELNIECEWMSEDLISNIESKLKEVCEENLGMGVLYFCCETVIEIVKNKLKDMKEICLDDIPYGRKNNLKGRELVGRIVDSSSKSEDLLFQTGCYDCEICFENKMGSQCVRFNPCMHVFCKDCVAGFFAERLNNLEVRELGCPASDCKSTASEQTIRSVIGEEAFERYDRILLEKSLGQMPDVVNCPRKTCQKPVLVSERTVNLGSCTMCGYSFCVLCFRAYHGVDDCNFKSVDKKRIIEEWNTADQNGRAQMAKRFGGIKNLENIVNNLLNDGWMEGNSKPCPRCRVRIEKSDGCNKMQCTKCDAMFCWLCERILDRNDPYAHFNEGGGECVNRLFEDLIASDNEDEEVVVWEDFLGSETDSDTDSEVHFERGGSGESD</sequence>
<keyword evidence="16" id="KW-1185">Reference proteome</keyword>
<dbReference type="OrthoDB" id="69641at2759"/>
<dbReference type="FunFam" id="3.30.40.10:FF:000137">
    <property type="entry name" value="RanBP-type and C3HC4-type zinc finger-containing protein 1"/>
    <property type="match status" value="1"/>
</dbReference>
<evidence type="ECO:0000256" key="9">
    <source>
        <dbReference type="ARBA" id="ARBA00022833"/>
    </source>
</evidence>
<evidence type="ECO:0000259" key="15">
    <source>
        <dbReference type="PROSITE" id="PS51873"/>
    </source>
</evidence>
<dbReference type="SMART" id="SM00647">
    <property type="entry name" value="IBR"/>
    <property type="match status" value="2"/>
</dbReference>
<dbReference type="InterPro" id="IPR031127">
    <property type="entry name" value="E3_UB_ligase_RBR"/>
</dbReference>
<dbReference type="Proteomes" id="UP000025227">
    <property type="component" value="Unplaced"/>
</dbReference>
<dbReference type="Gene3D" id="1.20.120.1750">
    <property type="match status" value="1"/>
</dbReference>
<dbReference type="PROSITE" id="PS51873">
    <property type="entry name" value="TRIAD"/>
    <property type="match status" value="1"/>
</dbReference>
<dbReference type="InterPro" id="IPR044066">
    <property type="entry name" value="TRIAD_supradom"/>
</dbReference>
<evidence type="ECO:0000256" key="11">
    <source>
        <dbReference type="PROSITE-ProRule" id="PRU00175"/>
    </source>
</evidence>
<dbReference type="Pfam" id="PF05773">
    <property type="entry name" value="RWD"/>
    <property type="match status" value="1"/>
</dbReference>
<dbReference type="CDD" id="cd20341">
    <property type="entry name" value="BRcat_RBR_RNF14"/>
    <property type="match status" value="1"/>
</dbReference>
<dbReference type="Gene3D" id="3.10.110.10">
    <property type="entry name" value="Ubiquitin Conjugating Enzyme"/>
    <property type="match status" value="1"/>
</dbReference>
<evidence type="ECO:0000256" key="8">
    <source>
        <dbReference type="ARBA" id="ARBA00022786"/>
    </source>
</evidence>
<dbReference type="SUPFAM" id="SSF57850">
    <property type="entry name" value="RING/U-box"/>
    <property type="match status" value="3"/>
</dbReference>
<comment type="catalytic activity">
    <reaction evidence="1">
        <text>[E2 ubiquitin-conjugating enzyme]-S-ubiquitinyl-L-cysteine + [acceptor protein]-L-lysine = [E2 ubiquitin-conjugating enzyme]-L-cysteine + [acceptor protein]-N(6)-ubiquitinyl-L-lysine.</text>
        <dbReference type="EC" id="2.3.2.31"/>
    </reaction>
</comment>
<feature type="domain" description="RING-type" evidence="15">
    <location>
        <begin position="176"/>
        <end position="419"/>
    </location>
</feature>
<keyword evidence="7 11" id="KW-0863">Zinc-finger</keyword>
<organism evidence="16 17">
    <name type="scientific">Haemonchus contortus</name>
    <name type="common">Barber pole worm</name>
    <dbReference type="NCBI Taxonomy" id="6289"/>
    <lineage>
        <taxon>Eukaryota</taxon>
        <taxon>Metazoa</taxon>
        <taxon>Ecdysozoa</taxon>
        <taxon>Nematoda</taxon>
        <taxon>Chromadorea</taxon>
        <taxon>Rhabditida</taxon>
        <taxon>Rhabditina</taxon>
        <taxon>Rhabditomorpha</taxon>
        <taxon>Strongyloidea</taxon>
        <taxon>Trichostrongylidae</taxon>
        <taxon>Haemonchus</taxon>
    </lineage>
</organism>
<dbReference type="Gene3D" id="3.30.40.10">
    <property type="entry name" value="Zinc/RING finger domain, C3HC4 (zinc finger)"/>
    <property type="match status" value="1"/>
</dbReference>
<dbReference type="Pfam" id="PF01485">
    <property type="entry name" value="IBR"/>
    <property type="match status" value="1"/>
</dbReference>
<dbReference type="PANTHER" id="PTHR11685">
    <property type="entry name" value="RBR FAMILY RING FINGER AND IBR DOMAIN-CONTAINING"/>
    <property type="match status" value="1"/>
</dbReference>
<evidence type="ECO:0000256" key="10">
    <source>
        <dbReference type="ARBA" id="ARBA00044508"/>
    </source>
</evidence>
<keyword evidence="4" id="KW-0808">Transferase</keyword>
<keyword evidence="9" id="KW-0862">Zinc</keyword>
<evidence type="ECO:0000256" key="7">
    <source>
        <dbReference type="ARBA" id="ARBA00022771"/>
    </source>
</evidence>
<dbReference type="InterPro" id="IPR006575">
    <property type="entry name" value="RWD_dom"/>
</dbReference>
<evidence type="ECO:0000259" key="13">
    <source>
        <dbReference type="PROSITE" id="PS50089"/>
    </source>
</evidence>
<feature type="domain" description="RWD" evidence="14">
    <location>
        <begin position="11"/>
        <end position="132"/>
    </location>
</feature>
<dbReference type="EC" id="2.3.2.31" evidence="3"/>
<dbReference type="InterPro" id="IPR047548">
    <property type="entry name" value="Rcat_RBR_RNF14"/>
</dbReference>
<dbReference type="PROSITE" id="PS50089">
    <property type="entry name" value="ZF_RING_2"/>
    <property type="match status" value="1"/>
</dbReference>
<dbReference type="InterPro" id="IPR016135">
    <property type="entry name" value="UBQ-conjugating_enzyme/RWD"/>
</dbReference>
<dbReference type="AlphaFoldDB" id="A0A7I4Y599"/>
<dbReference type="WBParaSite" id="HCON_00046230-00001">
    <property type="protein sequence ID" value="HCON_00046230-00001"/>
    <property type="gene ID" value="HCON_00046230"/>
</dbReference>
<evidence type="ECO:0000256" key="3">
    <source>
        <dbReference type="ARBA" id="ARBA00012251"/>
    </source>
</evidence>
<reference evidence="17" key="1">
    <citation type="submission" date="2020-12" db="UniProtKB">
        <authorList>
            <consortium name="WormBaseParasite"/>
        </authorList>
    </citation>
    <scope>IDENTIFICATION</scope>
    <source>
        <strain evidence="17">MHco3</strain>
    </source>
</reference>
<comment type="pathway">
    <text evidence="2">Protein modification; protein ubiquitination.</text>
</comment>
<evidence type="ECO:0000256" key="6">
    <source>
        <dbReference type="ARBA" id="ARBA00022737"/>
    </source>
</evidence>
<dbReference type="Gene3D" id="2.20.25.20">
    <property type="match status" value="1"/>
</dbReference>
<dbReference type="InterPro" id="IPR013083">
    <property type="entry name" value="Znf_RING/FYVE/PHD"/>
</dbReference>